<dbReference type="PANTHER" id="PTHR35910:SF6">
    <property type="entry name" value="2EXR DOMAIN-CONTAINING PROTEIN"/>
    <property type="match status" value="1"/>
</dbReference>
<accession>A0A8H7WIC9</accession>
<dbReference type="OrthoDB" id="3473305at2759"/>
<dbReference type="InterPro" id="IPR045518">
    <property type="entry name" value="2EXR"/>
</dbReference>
<organism evidence="2 3">
    <name type="scientific">Cadophora malorum</name>
    <dbReference type="NCBI Taxonomy" id="108018"/>
    <lineage>
        <taxon>Eukaryota</taxon>
        <taxon>Fungi</taxon>
        <taxon>Dikarya</taxon>
        <taxon>Ascomycota</taxon>
        <taxon>Pezizomycotina</taxon>
        <taxon>Leotiomycetes</taxon>
        <taxon>Helotiales</taxon>
        <taxon>Ploettnerulaceae</taxon>
        <taxon>Cadophora</taxon>
    </lineage>
</organism>
<evidence type="ECO:0000259" key="1">
    <source>
        <dbReference type="Pfam" id="PF20150"/>
    </source>
</evidence>
<protein>
    <recommendedName>
        <fullName evidence="1">2EXR domain-containing protein</fullName>
    </recommendedName>
</protein>
<name>A0A8H7WIC9_9HELO</name>
<reference evidence="2" key="1">
    <citation type="submission" date="2021-02" db="EMBL/GenBank/DDBJ databases">
        <title>Genome sequence Cadophora malorum strain M34.</title>
        <authorList>
            <person name="Stefanovic E."/>
            <person name="Vu D."/>
            <person name="Scully C."/>
            <person name="Dijksterhuis J."/>
            <person name="Roader J."/>
            <person name="Houbraken J."/>
        </authorList>
    </citation>
    <scope>NUCLEOTIDE SEQUENCE</scope>
    <source>
        <strain evidence="2">M34</strain>
    </source>
</reference>
<sequence>MDACPSTCTALILHPSIRRGNTGTPSEPERSATSALSAETVVLEKFRLFPKLPTELRLMIWRYAIEGFAPRAVFTSTFTAEPGIFGPRLCHDMLRCDPPLLYVPEARKVFLKSTSYQVYPAHQITSLRDPNASYQFAPVYFNPNVDTLLAYSLGSSGTWNVRSPLAFLAEIRRTVRTLAVSDDTQWVLQHPFHYPVHHTTACHVLTKGVKFFNDLPALETLIVVMIVGTRLQGQFPSLVPIDLEEARKADPDFARMWMSVFGFLGMRIGVKKMARNLPKMEFAKLEWK</sequence>
<evidence type="ECO:0000313" key="2">
    <source>
        <dbReference type="EMBL" id="KAG4425444.1"/>
    </source>
</evidence>
<dbReference type="Proteomes" id="UP000664132">
    <property type="component" value="Unassembled WGS sequence"/>
</dbReference>
<dbReference type="PANTHER" id="PTHR35910">
    <property type="entry name" value="2EXR DOMAIN-CONTAINING PROTEIN"/>
    <property type="match status" value="1"/>
</dbReference>
<feature type="domain" description="2EXR" evidence="1">
    <location>
        <begin position="46"/>
        <end position="148"/>
    </location>
</feature>
<evidence type="ECO:0000313" key="3">
    <source>
        <dbReference type="Proteomes" id="UP000664132"/>
    </source>
</evidence>
<keyword evidence="3" id="KW-1185">Reference proteome</keyword>
<dbReference type="AlphaFoldDB" id="A0A8H7WIC9"/>
<comment type="caution">
    <text evidence="2">The sequence shown here is derived from an EMBL/GenBank/DDBJ whole genome shotgun (WGS) entry which is preliminary data.</text>
</comment>
<gene>
    <name evidence="2" type="ORF">IFR04_001363</name>
</gene>
<dbReference type="EMBL" id="JAFJYH010000010">
    <property type="protein sequence ID" value="KAG4425444.1"/>
    <property type="molecule type" value="Genomic_DNA"/>
</dbReference>
<dbReference type="Pfam" id="PF20150">
    <property type="entry name" value="2EXR"/>
    <property type="match status" value="1"/>
</dbReference>
<proteinExistence type="predicted"/>